<organism evidence="3 4">
    <name type="scientific">Roseateles paludis</name>
    <dbReference type="NCBI Taxonomy" id="3145238"/>
    <lineage>
        <taxon>Bacteria</taxon>
        <taxon>Pseudomonadati</taxon>
        <taxon>Pseudomonadota</taxon>
        <taxon>Betaproteobacteria</taxon>
        <taxon>Burkholderiales</taxon>
        <taxon>Sphaerotilaceae</taxon>
        <taxon>Roseateles</taxon>
    </lineage>
</organism>
<evidence type="ECO:0000313" key="3">
    <source>
        <dbReference type="EMBL" id="MEO3693557.1"/>
    </source>
</evidence>
<feature type="domain" description="Ice-binding protein C-terminal" evidence="2">
    <location>
        <begin position="171"/>
        <end position="194"/>
    </location>
</feature>
<dbReference type="RefSeq" id="WP_347706373.1">
    <property type="nucleotide sequence ID" value="NZ_JBDPZD010000008.1"/>
</dbReference>
<comment type="caution">
    <text evidence="3">The sequence shown here is derived from an EMBL/GenBank/DDBJ whole genome shotgun (WGS) entry which is preliminary data.</text>
</comment>
<keyword evidence="1" id="KW-0732">Signal</keyword>
<feature type="signal peptide" evidence="1">
    <location>
        <begin position="1"/>
        <end position="22"/>
    </location>
</feature>
<evidence type="ECO:0000313" key="4">
    <source>
        <dbReference type="Proteomes" id="UP001495147"/>
    </source>
</evidence>
<gene>
    <name evidence="3" type="ORF">ABDJ85_18955</name>
</gene>
<dbReference type="Pfam" id="PF07589">
    <property type="entry name" value="PEP-CTERM"/>
    <property type="match status" value="1"/>
</dbReference>
<accession>A0ABV0G765</accession>
<dbReference type="InterPro" id="IPR013424">
    <property type="entry name" value="Ice-binding_C"/>
</dbReference>
<evidence type="ECO:0000259" key="2">
    <source>
        <dbReference type="Pfam" id="PF07589"/>
    </source>
</evidence>
<evidence type="ECO:0000256" key="1">
    <source>
        <dbReference type="SAM" id="SignalP"/>
    </source>
</evidence>
<proteinExistence type="predicted"/>
<protein>
    <submittedName>
        <fullName evidence="3">PEP-CTERM sorting domain-containing protein</fullName>
    </submittedName>
</protein>
<reference evidence="3 4" key="1">
    <citation type="submission" date="2024-05" db="EMBL/GenBank/DDBJ databases">
        <title>Roseateles sp. DJS-2-20 16S ribosomal RNA gene Genome sequencing and assembly.</title>
        <authorList>
            <person name="Woo H."/>
        </authorList>
    </citation>
    <scope>NUCLEOTIDE SEQUENCE [LARGE SCALE GENOMIC DNA]</scope>
    <source>
        <strain evidence="3 4">DJS-2-20</strain>
    </source>
</reference>
<sequence length="198" mass="20453">MSISKKLVTLCASLVVAAAAQAAPVIDQNASTHNTYMAGFAQTDLAQSFKQTASDISGAGILLQAGIGSSDNVTISLYDKLPTDGGQLLASGSAAGTAGSWVDVFWADVAISANTTYYLVFSGNRTLGIAGDTNNPYSQGQVYANQGYQSFPGFDYTFRTYSDDGADNGHVPEPASLALVSGALMGAGFAARKRKQAK</sequence>
<dbReference type="EMBL" id="JBDPZD010000008">
    <property type="protein sequence ID" value="MEO3693557.1"/>
    <property type="molecule type" value="Genomic_DNA"/>
</dbReference>
<dbReference type="NCBIfam" id="TIGR02595">
    <property type="entry name" value="PEP_CTERM"/>
    <property type="match status" value="1"/>
</dbReference>
<keyword evidence="4" id="KW-1185">Reference proteome</keyword>
<dbReference type="Proteomes" id="UP001495147">
    <property type="component" value="Unassembled WGS sequence"/>
</dbReference>
<feature type="chain" id="PRO_5047497015" evidence="1">
    <location>
        <begin position="23"/>
        <end position="198"/>
    </location>
</feature>
<name>A0ABV0G765_9BURK</name>